<dbReference type="InterPro" id="IPR019489">
    <property type="entry name" value="Clp_ATPase_C"/>
</dbReference>
<evidence type="ECO:0000256" key="6">
    <source>
        <dbReference type="SAM" id="Coils"/>
    </source>
</evidence>
<dbReference type="PANTHER" id="PTHR11638:SF18">
    <property type="entry name" value="HEAT SHOCK PROTEIN 104"/>
    <property type="match status" value="1"/>
</dbReference>
<dbReference type="EMBL" id="JANIEK010000010">
    <property type="protein sequence ID" value="MCT4794756.1"/>
    <property type="molecule type" value="Genomic_DNA"/>
</dbReference>
<dbReference type="PRINTS" id="PR00300">
    <property type="entry name" value="CLPPROTEASEA"/>
</dbReference>
<evidence type="ECO:0000256" key="4">
    <source>
        <dbReference type="ARBA" id="ARBA00023186"/>
    </source>
</evidence>
<feature type="coiled-coil region" evidence="6">
    <location>
        <begin position="255"/>
        <end position="312"/>
    </location>
</feature>
<keyword evidence="1" id="KW-0677">Repeat</keyword>
<dbReference type="InterPro" id="IPR001943">
    <property type="entry name" value="UVR_dom"/>
</dbReference>
<dbReference type="GO" id="GO:0008233">
    <property type="term" value="F:peptidase activity"/>
    <property type="evidence" value="ECO:0007669"/>
    <property type="project" value="UniProtKB-KW"/>
</dbReference>
<dbReference type="Pfam" id="PF10431">
    <property type="entry name" value="ClpB_D2-small"/>
    <property type="match status" value="1"/>
</dbReference>
<dbReference type="GO" id="GO:0006508">
    <property type="term" value="P:proteolysis"/>
    <property type="evidence" value="ECO:0007669"/>
    <property type="project" value="UniProtKB-KW"/>
</dbReference>
<dbReference type="Gene3D" id="1.10.8.60">
    <property type="match status" value="2"/>
</dbReference>
<dbReference type="PANTHER" id="PTHR11638">
    <property type="entry name" value="ATP-DEPENDENT CLP PROTEASE"/>
    <property type="match status" value="1"/>
</dbReference>
<dbReference type="SUPFAM" id="SSF52540">
    <property type="entry name" value="P-loop containing nucleoside triphosphate hydrolases"/>
    <property type="match status" value="2"/>
</dbReference>
<evidence type="ECO:0000256" key="3">
    <source>
        <dbReference type="ARBA" id="ARBA00022840"/>
    </source>
</evidence>
<dbReference type="InterPro" id="IPR041546">
    <property type="entry name" value="ClpA/ClpB_AAA_lid"/>
</dbReference>
<evidence type="ECO:0000256" key="5">
    <source>
        <dbReference type="RuleBase" id="RU004432"/>
    </source>
</evidence>
<keyword evidence="8" id="KW-0645">Protease</keyword>
<dbReference type="PROSITE" id="PS50151">
    <property type="entry name" value="UVR"/>
    <property type="match status" value="1"/>
</dbReference>
<dbReference type="InterPro" id="IPR018368">
    <property type="entry name" value="ClpA/B_CS1"/>
</dbReference>
<dbReference type="SMART" id="SM01086">
    <property type="entry name" value="ClpB_D2-small"/>
    <property type="match status" value="1"/>
</dbReference>
<dbReference type="Pfam" id="PF00004">
    <property type="entry name" value="AAA"/>
    <property type="match status" value="1"/>
</dbReference>
<sequence length="653" mass="73236">ATPTLDGLARDLTQQARESRLDPVIGRAGEIQRVIEVLSRRTKNNPVLIGEPGVGKTAVVEGLAQQIINNEVPETLRNKRVMVLDMGTLVAGTKYRGEFEDRLKKVMDEIRQAGNVILFIDELHTLIGAGGAEGAIDASNILKPSLARGELQCIGATTLDEYRKYIEKDAALERRFQPIQVNEPTAEEAEQILLGLRDRYEAHHRVTITDEAVHEAVVLSDRYISDRFLPDKAIDLVDEAASKVRLRSFTAPPNLKELEARLESIRKEKDSAVQSQEFEKAASLRDTEQKVREELEQLKSEWQNKQGNEKLEVTKEDIAQVVANWTGVPVTKIAEEETDRLLKLESILHNRVIGQDEAVKSISRAIRRARAGLKDPKRPIGSFVFLGPTGVGKTELARAVAEALFGDEDAIIRIDMSEYMEKHATSRLVGSPPGYVGYEEGGQLTEKVRRKPYSVILLDEIEKAHPEVFNILLQVLDDGRLTDSKGRTVDFRNTVIIMTSNVGAAALKRNKYVGFTVEDDVKREYTEMKDKVMEELKKAFRPEFLNRIDEITVFHSLQKEHIQQIVKLMAETLTKRLGEQGIDFTLTESALEKIAEVGYDPEYGARPLRRALQREVEDRLSEAMLSGDITKGSKVALDVQDGEFIVRSEGVVQ</sequence>
<evidence type="ECO:0000259" key="7">
    <source>
        <dbReference type="PROSITE" id="PS50151"/>
    </source>
</evidence>
<dbReference type="CDD" id="cd19499">
    <property type="entry name" value="RecA-like_ClpB_Hsp104-like"/>
    <property type="match status" value="1"/>
</dbReference>
<organism evidence="8 9">
    <name type="scientific">Exiguobacterium alkaliphilum</name>
    <dbReference type="NCBI Taxonomy" id="1428684"/>
    <lineage>
        <taxon>Bacteria</taxon>
        <taxon>Bacillati</taxon>
        <taxon>Bacillota</taxon>
        <taxon>Bacilli</taxon>
        <taxon>Bacillales</taxon>
        <taxon>Bacillales Family XII. Incertae Sedis</taxon>
        <taxon>Exiguobacterium</taxon>
    </lineage>
</organism>
<name>A0ABT2KWQ3_9BACL</name>
<dbReference type="Pfam" id="PF17871">
    <property type="entry name" value="AAA_lid_9"/>
    <property type="match status" value="1"/>
</dbReference>
<keyword evidence="8" id="KW-0378">Hydrolase</keyword>
<dbReference type="InterPro" id="IPR001270">
    <property type="entry name" value="ClpA/B"/>
</dbReference>
<dbReference type="Proteomes" id="UP001206821">
    <property type="component" value="Unassembled WGS sequence"/>
</dbReference>
<dbReference type="PROSITE" id="PS00871">
    <property type="entry name" value="CLPAB_2"/>
    <property type="match status" value="1"/>
</dbReference>
<keyword evidence="9" id="KW-1185">Reference proteome</keyword>
<dbReference type="InterPro" id="IPR003959">
    <property type="entry name" value="ATPase_AAA_core"/>
</dbReference>
<accession>A0ABT2KWQ3</accession>
<dbReference type="Pfam" id="PF07724">
    <property type="entry name" value="AAA_2"/>
    <property type="match status" value="1"/>
</dbReference>
<proteinExistence type="inferred from homology"/>
<dbReference type="InterPro" id="IPR050130">
    <property type="entry name" value="ClpA_ClpB"/>
</dbReference>
<evidence type="ECO:0000256" key="2">
    <source>
        <dbReference type="ARBA" id="ARBA00022741"/>
    </source>
</evidence>
<comment type="caution">
    <text evidence="8">The sequence shown here is derived from an EMBL/GenBank/DDBJ whole genome shotgun (WGS) entry which is preliminary data.</text>
</comment>
<dbReference type="SMART" id="SM00382">
    <property type="entry name" value="AAA"/>
    <property type="match status" value="2"/>
</dbReference>
<dbReference type="CDD" id="cd00009">
    <property type="entry name" value="AAA"/>
    <property type="match status" value="1"/>
</dbReference>
<evidence type="ECO:0000313" key="9">
    <source>
        <dbReference type="Proteomes" id="UP001206821"/>
    </source>
</evidence>
<protein>
    <submittedName>
        <fullName evidence="8">ATP-dependent Clp protease ATP-binding subunit</fullName>
    </submittedName>
</protein>
<dbReference type="InterPro" id="IPR028299">
    <property type="entry name" value="ClpA/B_CS2"/>
</dbReference>
<evidence type="ECO:0000256" key="1">
    <source>
        <dbReference type="ARBA" id="ARBA00022737"/>
    </source>
</evidence>
<dbReference type="InterPro" id="IPR027417">
    <property type="entry name" value="P-loop_NTPase"/>
</dbReference>
<keyword evidence="6" id="KW-0175">Coiled coil</keyword>
<dbReference type="GO" id="GO:0005524">
    <property type="term" value="F:ATP binding"/>
    <property type="evidence" value="ECO:0007669"/>
    <property type="project" value="UniProtKB-KW"/>
</dbReference>
<comment type="similarity">
    <text evidence="5">Belongs to the ClpA/ClpB family.</text>
</comment>
<feature type="domain" description="UVR" evidence="7">
    <location>
        <begin position="259"/>
        <end position="294"/>
    </location>
</feature>
<feature type="non-terminal residue" evidence="8">
    <location>
        <position position="1"/>
    </location>
</feature>
<gene>
    <name evidence="8" type="ORF">NQG31_04320</name>
</gene>
<keyword evidence="3 5" id="KW-0067">ATP-binding</keyword>
<dbReference type="InterPro" id="IPR003593">
    <property type="entry name" value="AAA+_ATPase"/>
</dbReference>
<keyword evidence="4 5" id="KW-0143">Chaperone</keyword>
<keyword evidence="2 5" id="KW-0547">Nucleotide-binding</keyword>
<dbReference type="Gene3D" id="4.10.860.10">
    <property type="entry name" value="UVR domain"/>
    <property type="match status" value="1"/>
</dbReference>
<reference evidence="8 9" key="1">
    <citation type="submission" date="2022-07" db="EMBL/GenBank/DDBJ databases">
        <title>Genomic and pangenome structural analysis of the polyextremophile Exiguobacterium.</title>
        <authorList>
            <person name="Shen L."/>
        </authorList>
    </citation>
    <scope>NUCLEOTIDE SEQUENCE [LARGE SCALE GENOMIC DNA]</scope>
    <source>
        <strain evidence="8 9">12_1</strain>
    </source>
</reference>
<dbReference type="RefSeq" id="WP_260577582.1">
    <property type="nucleotide sequence ID" value="NZ_JANIEK010000010.1"/>
</dbReference>
<dbReference type="Gene3D" id="3.40.50.300">
    <property type="entry name" value="P-loop containing nucleotide triphosphate hydrolases"/>
    <property type="match status" value="2"/>
</dbReference>
<evidence type="ECO:0000313" key="8">
    <source>
        <dbReference type="EMBL" id="MCT4794756.1"/>
    </source>
</evidence>
<dbReference type="PROSITE" id="PS00870">
    <property type="entry name" value="CLPAB_1"/>
    <property type="match status" value="1"/>
</dbReference>